<dbReference type="AlphaFoldDB" id="A0A1F7EZH7"/>
<accession>A0A1F7EZH7</accession>
<evidence type="ECO:0000313" key="1">
    <source>
        <dbReference type="EMBL" id="OGJ99777.1"/>
    </source>
</evidence>
<dbReference type="Gene3D" id="3.40.50.2000">
    <property type="entry name" value="Glycogen Phosphorylase B"/>
    <property type="match status" value="2"/>
</dbReference>
<organism evidence="1 2">
    <name type="scientific">Candidatus Raymondbacteria bacterium RIFOXYD12_FULL_49_13</name>
    <dbReference type="NCBI Taxonomy" id="1817890"/>
    <lineage>
        <taxon>Bacteria</taxon>
        <taxon>Raymondiibacteriota</taxon>
    </lineage>
</organism>
<evidence type="ECO:0000313" key="2">
    <source>
        <dbReference type="Proteomes" id="UP000179243"/>
    </source>
</evidence>
<reference evidence="1 2" key="1">
    <citation type="journal article" date="2016" name="Nat. Commun.">
        <title>Thousands of microbial genomes shed light on interconnected biogeochemical processes in an aquifer system.</title>
        <authorList>
            <person name="Anantharaman K."/>
            <person name="Brown C.T."/>
            <person name="Hug L.A."/>
            <person name="Sharon I."/>
            <person name="Castelle C.J."/>
            <person name="Probst A.J."/>
            <person name="Thomas B.C."/>
            <person name="Singh A."/>
            <person name="Wilkins M.J."/>
            <person name="Karaoz U."/>
            <person name="Brodie E.L."/>
            <person name="Williams K.H."/>
            <person name="Hubbard S.S."/>
            <person name="Banfield J.F."/>
        </authorList>
    </citation>
    <scope>NUCLEOTIDE SEQUENCE [LARGE SCALE GENOMIC DNA]</scope>
</reference>
<comment type="caution">
    <text evidence="1">The sequence shown here is derived from an EMBL/GenBank/DDBJ whole genome shotgun (WGS) entry which is preliminary data.</text>
</comment>
<gene>
    <name evidence="1" type="ORF">A2519_12600</name>
</gene>
<dbReference type="Proteomes" id="UP000179243">
    <property type="component" value="Unassembled WGS sequence"/>
</dbReference>
<proteinExistence type="predicted"/>
<dbReference type="Pfam" id="PF13692">
    <property type="entry name" value="Glyco_trans_1_4"/>
    <property type="match status" value="1"/>
</dbReference>
<protein>
    <submittedName>
        <fullName evidence="1">Uncharacterized protein</fullName>
    </submittedName>
</protein>
<dbReference type="EMBL" id="MFYX01000159">
    <property type="protein sequence ID" value="OGJ99777.1"/>
    <property type="molecule type" value="Genomic_DNA"/>
</dbReference>
<sequence length="288" mass="33171">MIIAFLLSTNSRDSGLFYYTRTLIRELAEQGIKSFITHTVSCVCDLLHVQHVFGYNDKALLKRIKAVRKKGVSVFITLHSLNHVLTREQEGFIKAVGKECDCLCVHFKYQRAIIQKYLGKQPNIEVITYPAEAEKKKKNNRKGKTVLLCGFFRPTKGFHRVVALFPEVVKKVPDAQLLIAGAFSKGAWSIYKRDFFEAIRRSSVRNRIVLKNRLFSEKQFLNFIDAARVVVLPYESGEHAGIFHQCIARGKQMITSDLPGFIEKKHKMHYIVRNDKRLAQTLVFCLRH</sequence>
<name>A0A1F7EZH7_UNCRA</name>
<dbReference type="SUPFAM" id="SSF53756">
    <property type="entry name" value="UDP-Glycosyltransferase/glycogen phosphorylase"/>
    <property type="match status" value="1"/>
</dbReference>